<proteinExistence type="predicted"/>
<organism evidence="1 2">
    <name type="scientific">Sporothrix schenckii 1099-18</name>
    <dbReference type="NCBI Taxonomy" id="1397361"/>
    <lineage>
        <taxon>Eukaryota</taxon>
        <taxon>Fungi</taxon>
        <taxon>Dikarya</taxon>
        <taxon>Ascomycota</taxon>
        <taxon>Pezizomycotina</taxon>
        <taxon>Sordariomycetes</taxon>
        <taxon>Sordariomycetidae</taxon>
        <taxon>Ophiostomatales</taxon>
        <taxon>Ophiostomataceae</taxon>
        <taxon>Sporothrix</taxon>
    </lineage>
</organism>
<comment type="caution">
    <text evidence="1">The sequence shown here is derived from an EMBL/GenBank/DDBJ whole genome shotgun (WGS) entry which is preliminary data.</text>
</comment>
<dbReference type="KEGG" id="ssck:SPSK_05774"/>
<dbReference type="EMBL" id="AXCR01000012">
    <property type="protein sequence ID" value="KJR80465.1"/>
    <property type="molecule type" value="Genomic_DNA"/>
</dbReference>
<dbReference type="AlphaFoldDB" id="A0A0F2LVF3"/>
<evidence type="ECO:0000313" key="2">
    <source>
        <dbReference type="Proteomes" id="UP000033710"/>
    </source>
</evidence>
<reference evidence="1 2" key="2">
    <citation type="journal article" date="2015" name="Eukaryot. Cell">
        <title>Asexual propagation of a virulent clone complex in a human and feline outbreak of sporotrichosis.</title>
        <authorList>
            <person name="Teixeira Mde M."/>
            <person name="Rodrigues A.M."/>
            <person name="Tsui C.K."/>
            <person name="de Almeida L.G."/>
            <person name="Van Diepeningen A.D."/>
            <person name="van den Ende B.G."/>
            <person name="Fernandes G.F."/>
            <person name="Kano R."/>
            <person name="Hamelin R.C."/>
            <person name="Lopes-Bezerra L.M."/>
            <person name="Vasconcelos A.T."/>
            <person name="de Hoog S."/>
            <person name="de Camargo Z.P."/>
            <person name="Felipe M.S."/>
        </authorList>
    </citation>
    <scope>NUCLEOTIDE SEQUENCE [LARGE SCALE GENOMIC DNA]</scope>
    <source>
        <strain evidence="1 2">1099-18</strain>
    </source>
</reference>
<protein>
    <submittedName>
        <fullName evidence="1">Uncharacterized protein</fullName>
    </submittedName>
</protein>
<dbReference type="GeneID" id="27667786"/>
<name>A0A0F2LVF3_SPOSC</name>
<dbReference type="RefSeq" id="XP_016583141.1">
    <property type="nucleotide sequence ID" value="XM_016732509.1"/>
</dbReference>
<sequence>MAVSSFGYSARKTTCLGIVIPSSAMEASGQAPNQSMGRYTAGREYKHVRDLELIDIEMARIRKDNKARQA</sequence>
<gene>
    <name evidence="1" type="ORF">SPSK_05774</name>
</gene>
<dbReference type="Proteomes" id="UP000033710">
    <property type="component" value="Unassembled WGS sequence"/>
</dbReference>
<reference evidence="1 2" key="1">
    <citation type="journal article" date="2014" name="BMC Genomics">
        <title>Comparative genomics of the major fungal agents of human and animal Sporotrichosis: Sporothrix schenckii and Sporothrix brasiliensis.</title>
        <authorList>
            <person name="Teixeira M.M."/>
            <person name="de Almeida L.G."/>
            <person name="Kubitschek-Barreira P."/>
            <person name="Alves F.L."/>
            <person name="Kioshima E.S."/>
            <person name="Abadio A.K."/>
            <person name="Fernandes L."/>
            <person name="Derengowski L.S."/>
            <person name="Ferreira K.S."/>
            <person name="Souza R.C."/>
            <person name="Ruiz J.C."/>
            <person name="de Andrade N.C."/>
            <person name="Paes H.C."/>
            <person name="Nicola A.M."/>
            <person name="Albuquerque P."/>
            <person name="Gerber A.L."/>
            <person name="Martins V.P."/>
            <person name="Peconick L.D."/>
            <person name="Neto A.V."/>
            <person name="Chaucanez C.B."/>
            <person name="Silva P.A."/>
            <person name="Cunha O.L."/>
            <person name="de Oliveira F.F."/>
            <person name="dos Santos T.C."/>
            <person name="Barros A.L."/>
            <person name="Soares M.A."/>
            <person name="de Oliveira L.M."/>
            <person name="Marini M.M."/>
            <person name="Villalobos-Duno H."/>
            <person name="Cunha M.M."/>
            <person name="de Hoog S."/>
            <person name="da Silveira J.F."/>
            <person name="Henrissat B."/>
            <person name="Nino-Vega G.A."/>
            <person name="Cisalpino P.S."/>
            <person name="Mora-Montes H.M."/>
            <person name="Almeida S.R."/>
            <person name="Stajich J.E."/>
            <person name="Lopes-Bezerra L.M."/>
            <person name="Vasconcelos A.T."/>
            <person name="Felipe M.S."/>
        </authorList>
    </citation>
    <scope>NUCLEOTIDE SEQUENCE [LARGE SCALE GENOMIC DNA]</scope>
    <source>
        <strain evidence="1 2">1099-18</strain>
    </source>
</reference>
<evidence type="ECO:0000313" key="1">
    <source>
        <dbReference type="EMBL" id="KJR80465.1"/>
    </source>
</evidence>
<accession>A0A0F2LVF3</accession>
<dbReference type="VEuPathDB" id="FungiDB:SPSK_05774"/>